<evidence type="ECO:0000313" key="4">
    <source>
        <dbReference type="Proteomes" id="UP000653797"/>
    </source>
</evidence>
<dbReference type="PROSITE" id="PS50835">
    <property type="entry name" value="IG_LIKE"/>
    <property type="match status" value="1"/>
</dbReference>
<dbReference type="InterPro" id="IPR036179">
    <property type="entry name" value="Ig-like_dom_sf"/>
</dbReference>
<dbReference type="InterPro" id="IPR015919">
    <property type="entry name" value="Cadherin-like_sf"/>
</dbReference>
<dbReference type="SUPFAM" id="SSF51126">
    <property type="entry name" value="Pectin lyase-like"/>
    <property type="match status" value="1"/>
</dbReference>
<dbReference type="Gene3D" id="2.60.40.10">
    <property type="entry name" value="Immunoglobulins"/>
    <property type="match status" value="7"/>
</dbReference>
<dbReference type="NCBIfam" id="NF041518">
    <property type="entry name" value="choice_anch_Q"/>
    <property type="match status" value="1"/>
</dbReference>
<feature type="signal peptide" evidence="1">
    <location>
        <begin position="1"/>
        <end position="22"/>
    </location>
</feature>
<dbReference type="EMBL" id="JACXAA010000022">
    <property type="protein sequence ID" value="MBD2757433.1"/>
    <property type="molecule type" value="Genomic_DNA"/>
</dbReference>
<dbReference type="RefSeq" id="WP_191043057.1">
    <property type="nucleotide sequence ID" value="NZ_JACXAA010000022.1"/>
</dbReference>
<dbReference type="SMART" id="SM00089">
    <property type="entry name" value="PKD"/>
    <property type="match status" value="4"/>
</dbReference>
<keyword evidence="1" id="KW-0732">Signal</keyword>
<dbReference type="Proteomes" id="UP000653797">
    <property type="component" value="Unassembled WGS sequence"/>
</dbReference>
<sequence length="2962" mass="294161">MKPTFYVLFLFLSLGISNNLFAVNRFWTGNTNTDWNTATNWNPVGVPTASDYVYVNDGTGSPVIASGTTVTIRSINISGRTLTINAGGILNLRGDGAEFAYLQIGSNSTVNNNGTIAVESAAGGSVPGYIEIYANAQLNNSGLIRANCSTGYDLQNSGNIVNQNCGQIRLAGLGIYSSIGSFINNGYLQTNFCQNVTNNGVIKYESGGLAATNNGSVRVNDNPTNSTIFTYQGTYSGTINGIYTNAAGTTSAGSFTAPNTFTPSVLPTGSQTLYAKITPSGGGCTYIVPFTYTYVAPPNFTTDPTTKTVCSGSGTTFTVAASGSPTYQWQVNTGSGTFNNLSNSTPYSGVTGTTLTISNVAGLNGYQYRCVATNAGGSDNSNSATLTVSTVTVTNPTTTTATQGTAFSQTFTASGGTTPRSFSVASGSLPTGLSLNTTTGVVSGTPTQNGSFPITVRVTDANGCSEVSATYTLVVNSSVPTISGFTTLDNTVCVGIPITFTATVGNVTGGYAYTLTNSSSTSIAGTASSTSFSQNLTASGSGAQSFTLIVNDNSQSTFATTNVTINSSPTANLTNNGPLSCTLANVTLTASGGTSYTFANGSGTVLTGSGATRSVTTSGTYSVSVANASGCVSTTSTTVISNTATVSVTNPPTTTATQGTAFSQTFTASGGTTPRSFSVASGSLPTGLSLNTTTGVVSGTPTQNGSFPITVRVTDANGCSEVSATYTLVVNSSVPTISGFTTLDNTVCVGIPITFTATVGNVTGGYAYTLTNSSSTSIAGTASSTSFSQNLTASGSGAQSFTLIVNDNSQSTFATTNVTVNSLPVPSVTTNFGGTLTCAQTSLTISVSGGSYYAFARQGGGGILSVSGVIPDGMLHDGFAIVNASGVYSITTTVASTGCSSVTSTTVFSNTATVTITNPVTTTATTGIAFSQAFTASGGVTPRSFSVASGSLPTGLSLNTTTGVVSGTPTQSGSFSITVRATDANGCSGTSATYTLVVSVACTNLYTVTNTNDAGAGSLRQAMLDIMATTCPAPFTITVTASGTINLASVLPEIVKDIAFIGPGANSLTVRRNSSDNFRIFHLHSDNKTVSFNGFTIADGSSNIGPGIANDGDGSTLTVTNCTIQNNQSTDLGSIYNYGSLIVTNCLFTGNTSRQGGGIYHEGTQLIISNSTFTNNSTTVYGGGIYSRLGNTTITNSLFTGNQTNGQGAAITFSGNATLTNCTISNNRADSNGGGIASFSGSQTLINTTITSNTGNIGGVKLSGDLTLINCIVAGNISIAGPQYDDIENTVNSASTNNVIGTGGTGGLTDGVNGNRVGVKALLAPLGNYGGPRQTHALLPGSPAINIGTTVGAPATDDRGISRVGLPDAGSFESRGFTTALSSGNNQSATVNTAFASPLVVTVSSANSEPVAGGVVTFTGPGSGASINPASGTASIGTTTASRVITANATAGGPYSVTANANGATPNQTFNLTNTSAAPTIAGFTTLDNTVCVGSPISFTATVGNVTGSYNFTVTNGTSTTTGTSANTAFSQNLTASGSGSQTFTLTINDNSQSASATTNVTVNSLPTAGLTNNGPLSCTLTSVTLTATGGNSYSFANGSGTVLTGSGATRSVTTAGTYSVSVANASGCVSTTSSTVISNTATVSVTNPTTTTATQGTAFSQTFSASGGVTPRSFSLASGSLPTGLNLSTSGTLSGTPTQSGSFAITVRATDANGCSGVSATYTLVVTDPTPTLAGLSASPNPVCVGSPVTFTTTVGNLTGSYAYTLTNGSSTSIAGTSSNASFSQNLTAIGSGVQSFTLLVSANGQLASASTSVTISVAPNATIAYMGSPFLTNGSPVNVNQTGTGGGAYSVNPTGLSLNASTGQITPASSSPGTYTVTYTVAASGGCSSFTTTTVLAIQAPAPQTADVSVGMSSPASGVPGGSVSYTITVANAGPNDAANVQVTDILPNDLTITMVTTSYSNGTIAADPPTNNTVRATIPLLRTGDVARVFVTATIRATAMGNLSNTATVTASTADPVPANNSATATSSLTPRADLSIACTDGQNSVQAGSPLTYTLVVANSGPSSVTGATVTDNFPSSLTGITWTASGAGGGAVAASGSGNLNELVNLPVGGSVTFLVTATLSASATGSLINTAIVTVPNSVTDTNLANNSATDTDAIIPITPTISGFTAVGNSVCVGSPVTFTATVGNVTGSYNYTLTNGLSAPLTGSYSNATFSQNLTASGSGVQSFTLTVSANGQLASTTTNATVNSQPVAGLVSSGALSCAITSVTLTASGGSSYTFTNGGGVVGTPGSVSALAVSTPGAYSVTVANASGCISTTSTTVISATGTVTVSNPVTTTATLTTAFSQSFTASGGAGPYSYSLVSGSLPNGLSLNASNGVLSGTPTISGSFPLTVRATDANGCSGISATYTLVVIDPAPTVTGLAASSNVVCIGSPVTFTASVGNVSGSYTYTLTSGSSTTTGSSSAATFSQVLVATGSGEQSVVLVVRANGQSASTNTSLIVNSLPVAGLVSSGILTCAITSVTLTASGGTSYTFTNSSGVLGVPGSASTLVVGNAGSYSVTVANDNGCVSVTSLTVEQDRQLPTPSLTNNGPLSCSLTSVTLTAGGGATYLFGNGATPLGANLARVTSAGVYSVTVVSANGCTNVASTTVTGSSQPPTTPALMASATTTLNQPISITAVGCTGSLDWIVVGGSGTASGGIYTLTNPGNYTLSAQCSLNGCTSPATSLTLSIQASGELQLIQPGYDCQTGALTFRTQGGDGTPIEFFAIGVTGWTTNPNQFVDDEILTSADLIPIRLIARQSGREVTYDFDWRASCPLVSDLTPTLYVRPFTTYGSSAINLVVDVVELNRVATNGLITIKITRDAKVALSLPASATSVGGRVVQNSVWQLTTSDPAYYVLTTNQVIKAGDKLSVGLTGVISPGETTGILSISSVLTGVAGEQKVTNNADADKVEYFPR</sequence>
<dbReference type="SUPFAM" id="SSF49313">
    <property type="entry name" value="Cadherin-like"/>
    <property type="match status" value="5"/>
</dbReference>
<dbReference type="SMART" id="SM00409">
    <property type="entry name" value="IG"/>
    <property type="match status" value="2"/>
</dbReference>
<gene>
    <name evidence="3" type="ORF">IC230_31475</name>
</gene>
<reference evidence="3" key="1">
    <citation type="submission" date="2020-09" db="EMBL/GenBank/DDBJ databases">
        <authorList>
            <person name="Kim M.K."/>
        </authorList>
    </citation>
    <scope>NUCLEOTIDE SEQUENCE</scope>
    <source>
        <strain evidence="3">BT704</strain>
    </source>
</reference>
<name>A0A927GH66_9BACT</name>
<dbReference type="GO" id="GO:0016020">
    <property type="term" value="C:membrane"/>
    <property type="evidence" value="ECO:0007669"/>
    <property type="project" value="InterPro"/>
</dbReference>
<dbReference type="Pfam" id="PF05345">
    <property type="entry name" value="He_PIG"/>
    <property type="match status" value="5"/>
</dbReference>
<dbReference type="InterPro" id="IPR022409">
    <property type="entry name" value="PKD/Chitinase_dom"/>
</dbReference>
<dbReference type="Pfam" id="PF07679">
    <property type="entry name" value="I-set"/>
    <property type="match status" value="1"/>
</dbReference>
<dbReference type="InterPro" id="IPR003599">
    <property type="entry name" value="Ig_sub"/>
</dbReference>
<feature type="domain" description="Ig-like" evidence="2">
    <location>
        <begin position="289"/>
        <end position="387"/>
    </location>
</feature>
<dbReference type="InterPro" id="IPR007110">
    <property type="entry name" value="Ig-like_dom"/>
</dbReference>
<proteinExistence type="predicted"/>
<comment type="caution">
    <text evidence="3">The sequence shown here is derived from an EMBL/GenBank/DDBJ whole genome shotgun (WGS) entry which is preliminary data.</text>
</comment>
<dbReference type="InterPro" id="IPR011050">
    <property type="entry name" value="Pectin_lyase_fold/virulence"/>
</dbReference>
<evidence type="ECO:0000259" key="2">
    <source>
        <dbReference type="PROSITE" id="PS50835"/>
    </source>
</evidence>
<keyword evidence="4" id="KW-1185">Reference proteome</keyword>
<dbReference type="InterPro" id="IPR013783">
    <property type="entry name" value="Ig-like_fold"/>
</dbReference>
<dbReference type="InterPro" id="IPR001434">
    <property type="entry name" value="OmcB-like_DUF11"/>
</dbReference>
<dbReference type="Pfam" id="PF01345">
    <property type="entry name" value="DUF11"/>
    <property type="match status" value="2"/>
</dbReference>
<protein>
    <submittedName>
        <fullName evidence="3">Ig domain-containing protein</fullName>
    </submittedName>
</protein>
<dbReference type="NCBIfam" id="TIGR01451">
    <property type="entry name" value="B_ant_repeat"/>
    <property type="match status" value="2"/>
</dbReference>
<dbReference type="InterPro" id="IPR006626">
    <property type="entry name" value="PbH1"/>
</dbReference>
<dbReference type="InterPro" id="IPR047589">
    <property type="entry name" value="DUF11_rpt"/>
</dbReference>
<evidence type="ECO:0000313" key="3">
    <source>
        <dbReference type="EMBL" id="MBD2757433.1"/>
    </source>
</evidence>
<dbReference type="InterPro" id="IPR059226">
    <property type="entry name" value="Choice_anch_Q_dom"/>
</dbReference>
<dbReference type="SUPFAM" id="SSF48726">
    <property type="entry name" value="Immunoglobulin"/>
    <property type="match status" value="1"/>
</dbReference>
<organism evidence="3 4">
    <name type="scientific">Spirosoma validum</name>
    <dbReference type="NCBI Taxonomy" id="2771355"/>
    <lineage>
        <taxon>Bacteria</taxon>
        <taxon>Pseudomonadati</taxon>
        <taxon>Bacteroidota</taxon>
        <taxon>Cytophagia</taxon>
        <taxon>Cytophagales</taxon>
        <taxon>Cytophagaceae</taxon>
        <taxon>Spirosoma</taxon>
    </lineage>
</organism>
<dbReference type="SMART" id="SM00710">
    <property type="entry name" value="PbH1"/>
    <property type="match status" value="4"/>
</dbReference>
<dbReference type="GO" id="GO:0005509">
    <property type="term" value="F:calcium ion binding"/>
    <property type="evidence" value="ECO:0007669"/>
    <property type="project" value="InterPro"/>
</dbReference>
<dbReference type="InterPro" id="IPR013098">
    <property type="entry name" value="Ig_I-set"/>
</dbReference>
<evidence type="ECO:0000256" key="1">
    <source>
        <dbReference type="SAM" id="SignalP"/>
    </source>
</evidence>
<feature type="chain" id="PRO_5036696880" evidence="1">
    <location>
        <begin position="23"/>
        <end position="2962"/>
    </location>
</feature>
<accession>A0A927GH66</accession>